<proteinExistence type="predicted"/>
<sequence>MDNHDWLMNSEVLTILRKLRKRLKAEFDINLRYADFDFEQQLAQAKSRTVDSETQRMIAGLEMRRGAPFQTGDELPARLYRGQPILEEPPKKRDIYELIYGDELVRHTAGTREPHAAGKTLRGQQVLQEHGQAARGSRKIYRGRFIVDGGN</sequence>
<evidence type="ECO:0000313" key="1">
    <source>
        <dbReference type="EMBL" id="SEA45193.1"/>
    </source>
</evidence>
<dbReference type="Proteomes" id="UP000198658">
    <property type="component" value="Unassembled WGS sequence"/>
</dbReference>
<accession>A0A1H4BAL8</accession>
<gene>
    <name evidence="1" type="ORF">SAMN05216562_3164</name>
</gene>
<name>A0A1H4BAL8_9GAMM</name>
<keyword evidence="2" id="KW-1185">Reference proteome</keyword>
<protein>
    <submittedName>
        <fullName evidence="1">Uncharacterized protein</fullName>
    </submittedName>
</protein>
<evidence type="ECO:0000313" key="2">
    <source>
        <dbReference type="Proteomes" id="UP000198658"/>
    </source>
</evidence>
<reference evidence="2" key="1">
    <citation type="submission" date="2016-10" db="EMBL/GenBank/DDBJ databases">
        <authorList>
            <person name="Varghese N."/>
            <person name="Submissions S."/>
        </authorList>
    </citation>
    <scope>NUCLEOTIDE SEQUENCE [LARGE SCALE GENOMIC DNA]</scope>
    <source>
        <strain evidence="2">CGMCC 1.10657</strain>
    </source>
</reference>
<dbReference type="OrthoDB" id="5736003at2"/>
<dbReference type="RefSeq" id="WP_091390902.1">
    <property type="nucleotide sequence ID" value="NZ_FNQO01000005.1"/>
</dbReference>
<organism evidence="1 2">
    <name type="scientific">Microbulbifer marinus</name>
    <dbReference type="NCBI Taxonomy" id="658218"/>
    <lineage>
        <taxon>Bacteria</taxon>
        <taxon>Pseudomonadati</taxon>
        <taxon>Pseudomonadota</taxon>
        <taxon>Gammaproteobacteria</taxon>
        <taxon>Cellvibrionales</taxon>
        <taxon>Microbulbiferaceae</taxon>
        <taxon>Microbulbifer</taxon>
    </lineage>
</organism>
<dbReference type="EMBL" id="FNQO01000005">
    <property type="protein sequence ID" value="SEA45193.1"/>
    <property type="molecule type" value="Genomic_DNA"/>
</dbReference>
<dbReference type="AlphaFoldDB" id="A0A1H4BAL8"/>